<dbReference type="Proteomes" id="UP000588806">
    <property type="component" value="Unassembled WGS sequence"/>
</dbReference>
<dbReference type="InterPro" id="IPR010810">
    <property type="entry name" value="Flagellin_hook_IN_motif"/>
</dbReference>
<dbReference type="Pfam" id="PF07196">
    <property type="entry name" value="Flagellin_IN"/>
    <property type="match status" value="1"/>
</dbReference>
<keyword evidence="2" id="KW-0975">Bacterial flagellum</keyword>
<dbReference type="AlphaFoldDB" id="A0A7Y3U259"/>
<keyword evidence="4" id="KW-0966">Cell projection</keyword>
<evidence type="ECO:0000259" key="3">
    <source>
        <dbReference type="Pfam" id="PF07195"/>
    </source>
</evidence>
<evidence type="ECO:0000313" key="4">
    <source>
        <dbReference type="EMBL" id="NOG32854.1"/>
    </source>
</evidence>
<keyword evidence="4" id="KW-0969">Cilium</keyword>
<evidence type="ECO:0000313" key="5">
    <source>
        <dbReference type="Proteomes" id="UP000588806"/>
    </source>
</evidence>
<reference evidence="4 5" key="1">
    <citation type="submission" date="2020-05" db="EMBL/GenBank/DDBJ databases">
        <authorList>
            <person name="Ruan W."/>
            <person name="Jeon C.O."/>
            <person name="Chun B.H."/>
        </authorList>
    </citation>
    <scope>NUCLEOTIDE SEQUENCE [LARGE SCALE GENOMIC DNA]</scope>
    <source>
        <strain evidence="4 5">TBZ9</strain>
    </source>
</reference>
<evidence type="ECO:0000256" key="2">
    <source>
        <dbReference type="ARBA" id="ARBA00023143"/>
    </source>
</evidence>
<keyword evidence="4" id="KW-0282">Flagellum</keyword>
<dbReference type="PANTHER" id="PTHR30288:SF0">
    <property type="entry name" value="FLAGELLAR HOOK-ASSOCIATED PROTEIN 2"/>
    <property type="match status" value="1"/>
</dbReference>
<comment type="subcellular location">
    <subcellularLocation>
        <location evidence="1">Bacterial flagellum</location>
    </subcellularLocation>
</comment>
<reference evidence="4 5" key="2">
    <citation type="submission" date="2020-06" db="EMBL/GenBank/DDBJ databases">
        <title>Halomonas songnenensis sp. nov., a moderately halophilic bacterium isolated from saline and alkaline soils.</title>
        <authorList>
            <person name="Jiang J."/>
            <person name="Pan Y."/>
        </authorList>
    </citation>
    <scope>NUCLEOTIDE SEQUENCE [LARGE SCALE GENOMIC DNA]</scope>
    <source>
        <strain evidence="4 5">TBZ9</strain>
    </source>
</reference>
<dbReference type="GO" id="GO:0007155">
    <property type="term" value="P:cell adhesion"/>
    <property type="evidence" value="ECO:0007669"/>
    <property type="project" value="InterPro"/>
</dbReference>
<name>A0A7Y3U259_9GAMM</name>
<dbReference type="GO" id="GO:0071973">
    <property type="term" value="P:bacterial-type flagellum-dependent cell motility"/>
    <property type="evidence" value="ECO:0007669"/>
    <property type="project" value="TreeGrafter"/>
</dbReference>
<dbReference type="PANTHER" id="PTHR30288">
    <property type="entry name" value="FLAGELLAR CAP/ASSEMBLY PROTEIN FLID"/>
    <property type="match status" value="1"/>
</dbReference>
<dbReference type="GO" id="GO:0009421">
    <property type="term" value="C:bacterial-type flagellum filament cap"/>
    <property type="evidence" value="ECO:0007669"/>
    <property type="project" value="InterPro"/>
</dbReference>
<protein>
    <submittedName>
        <fullName evidence="4">Flagellar filament capping protein FliD</fullName>
    </submittedName>
</protein>
<dbReference type="Pfam" id="PF07195">
    <property type="entry name" value="FliD_C"/>
    <property type="match status" value="1"/>
</dbReference>
<dbReference type="EMBL" id="JABFHI010000012">
    <property type="protein sequence ID" value="NOG32854.1"/>
    <property type="molecule type" value="Genomic_DNA"/>
</dbReference>
<accession>A0A7Y3U259</accession>
<organism evidence="4 5">
    <name type="scientific">Vreelandella azerica</name>
    <dbReference type="NCBI Taxonomy" id="2732867"/>
    <lineage>
        <taxon>Bacteria</taxon>
        <taxon>Pseudomonadati</taxon>
        <taxon>Pseudomonadota</taxon>
        <taxon>Gammaproteobacteria</taxon>
        <taxon>Oceanospirillales</taxon>
        <taxon>Halomonadaceae</taxon>
        <taxon>Vreelandella</taxon>
    </lineage>
</organism>
<dbReference type="InterPro" id="IPR040026">
    <property type="entry name" value="FliD"/>
</dbReference>
<keyword evidence="5" id="KW-1185">Reference proteome</keyword>
<gene>
    <name evidence="4" type="primary">fliD</name>
    <name evidence="4" type="ORF">HLB35_15775</name>
</gene>
<dbReference type="InterPro" id="IPR010809">
    <property type="entry name" value="FliD_C"/>
</dbReference>
<feature type="domain" description="Flagellar hook-associated protein 2 C-terminal" evidence="3">
    <location>
        <begin position="229"/>
        <end position="451"/>
    </location>
</feature>
<evidence type="ECO:0000256" key="1">
    <source>
        <dbReference type="ARBA" id="ARBA00004365"/>
    </source>
</evidence>
<sequence length="471" mass="48616">MPGSYNIDVTTLASRGTLASAGVTAPDTSISANIDQQMEFTFGDGSKRNVAITADSSLEDIRDAINADDNAGVNATIINDGSGTNEFRLALSSRETGADASISSFALEGTDLTPDGSGAEAGQLAITIADAAAATVTGINLVIDGTPLDTTGIDFATDVTSGTTLADQLQSLDAIDTAIYTDGELTITTAVGEAITIDGGSALTDEGVGVGTDGEPTGGTGSTGTHQAGTDANLKVNGITITSANNQVEGAIQGVTLNLQSEGASTVAVEQDTRAVREAVTGFVDSYNSLKVSIGELTSFNQETGQAGELNGDNTVRRVESTLRSALSGSVTSNGEGFSMLSDIGIAVELDGSLSVDEGRLDDAILNNQQALSNFFAGSVQATGLAEQIDTRIAQMLSSDGTVQGAINSSENRVESLNDRYTRTEQSIERTIGRYREQFSQLDAMIAQMNQTSDYLTNQFSALEAQMNQGR</sequence>
<proteinExistence type="predicted"/>
<comment type="caution">
    <text evidence="4">The sequence shown here is derived from an EMBL/GenBank/DDBJ whole genome shotgun (WGS) entry which is preliminary data.</text>
</comment>